<dbReference type="SUPFAM" id="SSF54928">
    <property type="entry name" value="RNA-binding domain, RBD"/>
    <property type="match status" value="1"/>
</dbReference>
<comment type="caution">
    <text evidence="4">The sequence shown here is derived from an EMBL/GenBank/DDBJ whole genome shotgun (WGS) entry which is preliminary data.</text>
</comment>
<sequence>MSNSELPEYVHNTKSPLSPQPLHSVLEPSKISVLHGQTNPSFGDMTPIIDSHPHELGGYLGASSLSQNAWDKQTHPPAAVGADNNDDSASASSFSSAYRHDPQQTNELVQQQHLQDEEQVTTDDDYDMAVDSEEEGQSMGCTVSQRKLEQEFNSLPADMSKMPTSADMQTHLPSTDSAVQPPPPLLPATQAEPHTYDQITSGEVDIQALLDNITANAEKHENNEHGEKDENSTPLPSNPPSLPPKPNISLSQNTWGNHSSLSQTAGDKQTQSLVASLPPYSSLPPRPPTSSHDTYRPPPGVNVPYVAAAGAPGTSTSRLGGLPPPPGIYPPPPGISHHENRRPSSSSSADAKWSYSVQQKYDKFLQEERKYISDQLWDTFPPGSRLFIGNLFGESVTKRDIFHVFHRHGRIAQIAVKATYGFVQFHDSESCLDAVRGEQGVVVRNKPMQLAVSKDTKSKNKAAASRRSRSPESRKGADRERNGRRSRDGPILDEYGRPLNQSHLRYRSPSPSRNCHFRSRRDSYSSRGRGDFYDGQARRRGRSRSPFHDQSYGYRNRSPIPQREDSYQSELARREDDPIRRRDPADVPDIQIYLTCTLDRAYISWIEKELRSRGLKTDVMMYNHRLPEDYLIRRQILDGVHAVSKLGMDSQNKSKMSVKIFERRIGSEEVTFNDYVDLDPNVVAELVSLTKERFEDVKATKRLADLYSSAQPEPQPRYESQPVQIYPTQPNYQQSYQQQTQYQPDLSMLVTQLDNSSLQKLLGSLTTQQAPQQNTAAANNSTSLDLASILGGLQPQQGQNPPQPAVAPYVSAPPAAQQYNQYAPQPSTTVSPNQEQEAVQQVQNIIAQLARFRK</sequence>
<dbReference type="PANTHER" id="PTHR23295">
    <property type="entry name" value="NUCLEAR RECEPTOR COACTIVATOR 5-RELATED"/>
    <property type="match status" value="1"/>
</dbReference>
<dbReference type="InterPro" id="IPR000504">
    <property type="entry name" value="RRM_dom"/>
</dbReference>
<feature type="compositionally biased region" description="Polar residues" evidence="2">
    <location>
        <begin position="162"/>
        <end position="178"/>
    </location>
</feature>
<dbReference type="InterPro" id="IPR035979">
    <property type="entry name" value="RBD_domain_sf"/>
</dbReference>
<feature type="compositionally biased region" description="Basic and acidic residues" evidence="2">
    <location>
        <begin position="520"/>
        <end position="532"/>
    </location>
</feature>
<evidence type="ECO:0000313" key="5">
    <source>
        <dbReference type="Proteomes" id="UP000887226"/>
    </source>
</evidence>
<dbReference type="SMART" id="SM00360">
    <property type="entry name" value="RRM"/>
    <property type="match status" value="1"/>
</dbReference>
<feature type="region of interest" description="Disordered" evidence="2">
    <location>
        <begin position="449"/>
        <end position="583"/>
    </location>
</feature>
<feature type="compositionally biased region" description="Polar residues" evidence="2">
    <location>
        <begin position="499"/>
        <end position="513"/>
    </location>
</feature>
<evidence type="ECO:0000313" key="4">
    <source>
        <dbReference type="EMBL" id="KAG9247487.1"/>
    </source>
</evidence>
<evidence type="ECO:0000256" key="1">
    <source>
        <dbReference type="PROSITE-ProRule" id="PRU00176"/>
    </source>
</evidence>
<feature type="compositionally biased region" description="Low complexity" evidence="2">
    <location>
        <begin position="78"/>
        <end position="97"/>
    </location>
</feature>
<dbReference type="EMBL" id="MU253771">
    <property type="protein sequence ID" value="KAG9247487.1"/>
    <property type="molecule type" value="Genomic_DNA"/>
</dbReference>
<feature type="compositionally biased region" description="Basic and acidic residues" evidence="2">
    <location>
        <begin position="562"/>
        <end position="583"/>
    </location>
</feature>
<feature type="compositionally biased region" description="Pro residues" evidence="2">
    <location>
        <begin position="236"/>
        <end position="246"/>
    </location>
</feature>
<feature type="compositionally biased region" description="Acidic residues" evidence="2">
    <location>
        <begin position="117"/>
        <end position="136"/>
    </location>
</feature>
<feature type="compositionally biased region" description="Basic and acidic residues" evidence="2">
    <location>
        <begin position="217"/>
        <end position="231"/>
    </location>
</feature>
<feature type="compositionally biased region" description="Polar residues" evidence="2">
    <location>
        <begin position="103"/>
        <end position="113"/>
    </location>
</feature>
<feature type="domain" description="RRM" evidence="3">
    <location>
        <begin position="384"/>
        <end position="455"/>
    </location>
</feature>
<dbReference type="GO" id="GO:0003723">
    <property type="term" value="F:RNA binding"/>
    <property type="evidence" value="ECO:0007669"/>
    <property type="project" value="UniProtKB-UniRule"/>
</dbReference>
<feature type="compositionally biased region" description="Basic and acidic residues" evidence="2">
    <location>
        <begin position="469"/>
        <end position="496"/>
    </location>
</feature>
<dbReference type="PROSITE" id="PS50102">
    <property type="entry name" value="RRM"/>
    <property type="match status" value="1"/>
</dbReference>
<dbReference type="Gene3D" id="3.30.70.330">
    <property type="match status" value="1"/>
</dbReference>
<dbReference type="AlphaFoldDB" id="A0A9P7Z998"/>
<proteinExistence type="predicted"/>
<dbReference type="Proteomes" id="UP000887226">
    <property type="component" value="Unassembled WGS sequence"/>
</dbReference>
<dbReference type="PANTHER" id="PTHR23295:SF6">
    <property type="entry name" value="NEOSIN, ISOFORM A"/>
    <property type="match status" value="1"/>
</dbReference>
<accession>A0A9P7Z998</accession>
<evidence type="ECO:0000256" key="2">
    <source>
        <dbReference type="SAM" id="MobiDB-lite"/>
    </source>
</evidence>
<feature type="compositionally biased region" description="Polar residues" evidence="2">
    <location>
        <begin position="252"/>
        <end position="271"/>
    </location>
</feature>
<dbReference type="InterPro" id="IPR012677">
    <property type="entry name" value="Nucleotide-bd_a/b_plait_sf"/>
</dbReference>
<gene>
    <name evidence="4" type="ORF">BJ878DRAFT_492534</name>
</gene>
<feature type="region of interest" description="Disordered" evidence="2">
    <location>
        <begin position="1"/>
        <end position="352"/>
    </location>
</feature>
<protein>
    <recommendedName>
        <fullName evidence="3">RRM domain-containing protein</fullName>
    </recommendedName>
</protein>
<keyword evidence="1" id="KW-0694">RNA-binding</keyword>
<organism evidence="4 5">
    <name type="scientific">Calycina marina</name>
    <dbReference type="NCBI Taxonomy" id="1763456"/>
    <lineage>
        <taxon>Eukaryota</taxon>
        <taxon>Fungi</taxon>
        <taxon>Dikarya</taxon>
        <taxon>Ascomycota</taxon>
        <taxon>Pezizomycotina</taxon>
        <taxon>Leotiomycetes</taxon>
        <taxon>Helotiales</taxon>
        <taxon>Pezizellaceae</taxon>
        <taxon>Calycina</taxon>
    </lineage>
</organism>
<feature type="compositionally biased region" description="Pro residues" evidence="2">
    <location>
        <begin position="322"/>
        <end position="334"/>
    </location>
</feature>
<evidence type="ECO:0000259" key="3">
    <source>
        <dbReference type="PROSITE" id="PS50102"/>
    </source>
</evidence>
<dbReference type="InterPro" id="IPR052600">
    <property type="entry name" value="Nuc_rcpt_coact/corep"/>
</dbReference>
<reference evidence="4" key="1">
    <citation type="journal article" date="2021" name="IMA Fungus">
        <title>Genomic characterization of three marine fungi, including Emericellopsis atlantica sp. nov. with signatures of a generalist lifestyle and marine biomass degradation.</title>
        <authorList>
            <person name="Hagestad O.C."/>
            <person name="Hou L."/>
            <person name="Andersen J.H."/>
            <person name="Hansen E.H."/>
            <person name="Altermark B."/>
            <person name="Li C."/>
            <person name="Kuhnert E."/>
            <person name="Cox R.J."/>
            <person name="Crous P.W."/>
            <person name="Spatafora J.W."/>
            <person name="Lail K."/>
            <person name="Amirebrahimi M."/>
            <person name="Lipzen A."/>
            <person name="Pangilinan J."/>
            <person name="Andreopoulos W."/>
            <person name="Hayes R.D."/>
            <person name="Ng V."/>
            <person name="Grigoriev I.V."/>
            <person name="Jackson S.A."/>
            <person name="Sutton T.D.S."/>
            <person name="Dobson A.D.W."/>
            <person name="Rama T."/>
        </authorList>
    </citation>
    <scope>NUCLEOTIDE SEQUENCE</scope>
    <source>
        <strain evidence="4">TRa3180A</strain>
    </source>
</reference>
<dbReference type="Pfam" id="PF00076">
    <property type="entry name" value="RRM_1"/>
    <property type="match status" value="1"/>
</dbReference>
<keyword evidence="5" id="KW-1185">Reference proteome</keyword>
<dbReference type="OrthoDB" id="10044938at2759"/>
<name>A0A9P7Z998_9HELO</name>